<proteinExistence type="predicted"/>
<dbReference type="Proteomes" id="UP000253370">
    <property type="component" value="Unassembled WGS sequence"/>
</dbReference>
<name>A0A365UD27_9RHOB</name>
<organism evidence="2 3">
    <name type="scientific">Rhodosalinus halophilus</name>
    <dbReference type="NCBI Taxonomy" id="2259333"/>
    <lineage>
        <taxon>Bacteria</taxon>
        <taxon>Pseudomonadati</taxon>
        <taxon>Pseudomonadota</taxon>
        <taxon>Alphaproteobacteria</taxon>
        <taxon>Rhodobacterales</taxon>
        <taxon>Paracoccaceae</taxon>
        <taxon>Rhodosalinus</taxon>
    </lineage>
</organism>
<gene>
    <name evidence="2" type="ORF">DRV85_00535</name>
</gene>
<evidence type="ECO:0000313" key="3">
    <source>
        <dbReference type="Proteomes" id="UP000253370"/>
    </source>
</evidence>
<dbReference type="AlphaFoldDB" id="A0A365UD27"/>
<dbReference type="RefSeq" id="WP_113287480.1">
    <property type="nucleotide sequence ID" value="NZ_QNTQ01000001.1"/>
</dbReference>
<sequence length="148" mass="16128">MPADSEEGGRARMVGINHVAIEVGDVEAALDFLGRIFEIRLRGRGEGRAFVDMGDQFLALSEPGPVETDTHRHFGLVVDDREAVMAAADQLGAAVGRNRFRDPWGNIFEIVAYSDVQFSKTGAVLEGMGLDLDKGEDARRQLREKGLG</sequence>
<dbReference type="Pfam" id="PF00903">
    <property type="entry name" value="Glyoxalase"/>
    <property type="match status" value="1"/>
</dbReference>
<reference evidence="2 3" key="1">
    <citation type="submission" date="2018-07" db="EMBL/GenBank/DDBJ databases">
        <title>Rhodosalinus sp. strain E84T genomic sequence and assembly.</title>
        <authorList>
            <person name="Liu Z.-W."/>
            <person name="Lu D.-C."/>
        </authorList>
    </citation>
    <scope>NUCLEOTIDE SEQUENCE [LARGE SCALE GENOMIC DNA]</scope>
    <source>
        <strain evidence="2 3">E84</strain>
    </source>
</reference>
<dbReference type="CDD" id="cd06587">
    <property type="entry name" value="VOC"/>
    <property type="match status" value="1"/>
</dbReference>
<dbReference type="InterPro" id="IPR004360">
    <property type="entry name" value="Glyas_Fos-R_dOase_dom"/>
</dbReference>
<evidence type="ECO:0000313" key="2">
    <source>
        <dbReference type="EMBL" id="RBI87456.1"/>
    </source>
</evidence>
<dbReference type="InterPro" id="IPR037523">
    <property type="entry name" value="VOC_core"/>
</dbReference>
<dbReference type="SUPFAM" id="SSF54593">
    <property type="entry name" value="Glyoxalase/Bleomycin resistance protein/Dihydroxybiphenyl dioxygenase"/>
    <property type="match status" value="1"/>
</dbReference>
<comment type="caution">
    <text evidence="2">The sequence shown here is derived from an EMBL/GenBank/DDBJ whole genome shotgun (WGS) entry which is preliminary data.</text>
</comment>
<accession>A0A365UD27</accession>
<keyword evidence="3" id="KW-1185">Reference proteome</keyword>
<evidence type="ECO:0000259" key="1">
    <source>
        <dbReference type="PROSITE" id="PS51819"/>
    </source>
</evidence>
<feature type="domain" description="VOC" evidence="1">
    <location>
        <begin position="15"/>
        <end position="123"/>
    </location>
</feature>
<dbReference type="InterPro" id="IPR029068">
    <property type="entry name" value="Glyas_Bleomycin-R_OHBP_Dase"/>
</dbReference>
<dbReference type="Gene3D" id="3.10.180.10">
    <property type="entry name" value="2,3-Dihydroxybiphenyl 1,2-Dioxygenase, domain 1"/>
    <property type="match status" value="1"/>
</dbReference>
<dbReference type="EMBL" id="QNTQ01000001">
    <property type="protein sequence ID" value="RBI87456.1"/>
    <property type="molecule type" value="Genomic_DNA"/>
</dbReference>
<protein>
    <submittedName>
        <fullName evidence="2">VOC family protein</fullName>
    </submittedName>
</protein>
<dbReference type="PROSITE" id="PS51819">
    <property type="entry name" value="VOC"/>
    <property type="match status" value="1"/>
</dbReference>
<dbReference type="OrthoDB" id="9798430at2"/>